<dbReference type="STRING" id="57577.A0A2K3L6D6"/>
<dbReference type="PANTHER" id="PTHR33710">
    <property type="entry name" value="BNAC02G09200D PROTEIN"/>
    <property type="match status" value="1"/>
</dbReference>
<dbReference type="InterPro" id="IPR005135">
    <property type="entry name" value="Endo/exonuclease/phosphatase"/>
</dbReference>
<reference evidence="3 4" key="1">
    <citation type="journal article" date="2014" name="Am. J. Bot.">
        <title>Genome assembly and annotation for red clover (Trifolium pratense; Fabaceae).</title>
        <authorList>
            <person name="Istvanek J."/>
            <person name="Jaros M."/>
            <person name="Krenek A."/>
            <person name="Repkova J."/>
        </authorList>
    </citation>
    <scope>NUCLEOTIDE SEQUENCE [LARGE SCALE GENOMIC DNA]</scope>
    <source>
        <strain evidence="4">cv. Tatra</strain>
        <tissue evidence="3">Young leaves</tissue>
    </source>
</reference>
<proteinExistence type="predicted"/>
<feature type="compositionally biased region" description="Basic and acidic residues" evidence="1">
    <location>
        <begin position="1"/>
        <end position="11"/>
    </location>
</feature>
<dbReference type="GO" id="GO:0016301">
    <property type="term" value="F:kinase activity"/>
    <property type="evidence" value="ECO:0007669"/>
    <property type="project" value="UniProtKB-KW"/>
</dbReference>
<feature type="compositionally biased region" description="Acidic residues" evidence="1">
    <location>
        <begin position="12"/>
        <end position="43"/>
    </location>
</feature>
<evidence type="ECO:0000313" key="4">
    <source>
        <dbReference type="Proteomes" id="UP000236291"/>
    </source>
</evidence>
<comment type="caution">
    <text evidence="3">The sequence shown here is derived from an EMBL/GenBank/DDBJ whole genome shotgun (WGS) entry which is preliminary data.</text>
</comment>
<protein>
    <submittedName>
        <fullName evidence="3">Cysteine-rich receptor-like protein kinase</fullName>
    </submittedName>
</protein>
<feature type="region of interest" description="Disordered" evidence="1">
    <location>
        <begin position="166"/>
        <end position="201"/>
    </location>
</feature>
<accession>A0A2K3L6D6</accession>
<keyword evidence="3" id="KW-0418">Kinase</keyword>
<dbReference type="EMBL" id="ASHM01027012">
    <property type="protein sequence ID" value="PNX74096.1"/>
    <property type="molecule type" value="Genomic_DNA"/>
</dbReference>
<feature type="domain" description="Endonuclease/exonuclease/phosphatase" evidence="2">
    <location>
        <begin position="386"/>
        <end position="581"/>
    </location>
</feature>
<keyword evidence="3" id="KW-0808">Transferase</keyword>
<sequence length="865" mass="97369">MVHQPNSREGRDEDSDSSEEEEGLFPVMEEVEEVEVEREEEEVAVEREKVEENLLALIPHNIANNDLNSVTNYELEGSLLRVDRVGESNNLGIEDNLNLSQSNSRISDGGSGAAKGLKGCKTGDLLGREEGVDGPANFSNTCQETTGGVNSRVNISNGLDLNSSKLNEYGKGGKNEVKGGGNLHGPTAQKNTVATGPRPNIQKQNLEKGCSANMIHRITAAPKSKKIPIPYSSSRKQDQVESSLKIRPINPSKPLGRSISTSSGKEANVNPPSSARSSAAAMETCDRNPVGRYKPLKKMENSLSSAGSILCCSSLKSSDIRNCNQRFMEEHNNEVATKVWQGVTELGVEGDEDEERYVQRIIINEKAEEEARRLRLRGQHNQGAFELCLLQETKRTDFDDYMIFNLWGHNEVDWIAKESRGLSGGLLSIWKRDLFKFRYSFTGTGFLGACIEWKDSLIYIVNIYSPCSMAGKRKLWDELLAFKLNNEKGEWVLGGDFNAILKSGERRGNNGGGVHNERVEFNMFVDCMEVIDVPVAGKKFSWFSGDGQSMSRLDRFLLSEGFIEKGGVSGQWIGNRDISDHCPIWLMCDNIDWGPKPFKFNNCWTEHPDFNSFVTNLWGNLNITGKKAFVIKEKLKKLKEGLRVWNKEIFGILDLNIEKTVNELNELEGMFASRGTVPNSVNSKVINQKFWELLNFKESLIKQKSRVKWIQEGDSNSRFFHASIKGRRRRNQLSILKKGDEWIHGVESIKKEVKDHFSTFFTEEWNNRPFLHGINFNSLSEADNAILLEPFTEEEVKETIWSCDGNKSPGPDGFNFNFLKSCWTTVKSDIMEFLREFYDNAVLPKAITSSFLTLIPKKRSSRIIG</sequence>
<dbReference type="Gene3D" id="3.60.10.10">
    <property type="entry name" value="Endonuclease/exonuclease/phosphatase"/>
    <property type="match status" value="1"/>
</dbReference>
<evidence type="ECO:0000256" key="1">
    <source>
        <dbReference type="SAM" id="MobiDB-lite"/>
    </source>
</evidence>
<dbReference type="Pfam" id="PF03372">
    <property type="entry name" value="Exo_endo_phos"/>
    <property type="match status" value="1"/>
</dbReference>
<evidence type="ECO:0000313" key="3">
    <source>
        <dbReference type="EMBL" id="PNX74096.1"/>
    </source>
</evidence>
<dbReference type="PANTHER" id="PTHR33710:SF64">
    <property type="entry name" value="ENDONUCLEASE_EXONUCLEASE_PHOSPHATASE DOMAIN-CONTAINING PROTEIN"/>
    <property type="match status" value="1"/>
</dbReference>
<organism evidence="3 4">
    <name type="scientific">Trifolium pratense</name>
    <name type="common">Red clover</name>
    <dbReference type="NCBI Taxonomy" id="57577"/>
    <lineage>
        <taxon>Eukaryota</taxon>
        <taxon>Viridiplantae</taxon>
        <taxon>Streptophyta</taxon>
        <taxon>Embryophyta</taxon>
        <taxon>Tracheophyta</taxon>
        <taxon>Spermatophyta</taxon>
        <taxon>Magnoliopsida</taxon>
        <taxon>eudicotyledons</taxon>
        <taxon>Gunneridae</taxon>
        <taxon>Pentapetalae</taxon>
        <taxon>rosids</taxon>
        <taxon>fabids</taxon>
        <taxon>Fabales</taxon>
        <taxon>Fabaceae</taxon>
        <taxon>Papilionoideae</taxon>
        <taxon>50 kb inversion clade</taxon>
        <taxon>NPAAA clade</taxon>
        <taxon>Hologalegina</taxon>
        <taxon>IRL clade</taxon>
        <taxon>Trifolieae</taxon>
        <taxon>Trifolium</taxon>
    </lineage>
</organism>
<keyword evidence="3" id="KW-0675">Receptor</keyword>
<feature type="region of interest" description="Disordered" evidence="1">
    <location>
        <begin position="1"/>
        <end position="45"/>
    </location>
</feature>
<name>A0A2K3L6D6_TRIPR</name>
<reference evidence="3 4" key="2">
    <citation type="journal article" date="2017" name="Front. Plant Sci.">
        <title>Gene Classification and Mining of Molecular Markers Useful in Red Clover (Trifolium pratense) Breeding.</title>
        <authorList>
            <person name="Istvanek J."/>
            <person name="Dluhosova J."/>
            <person name="Dluhos P."/>
            <person name="Patkova L."/>
            <person name="Nedelnik J."/>
            <person name="Repkova J."/>
        </authorList>
    </citation>
    <scope>NUCLEOTIDE SEQUENCE [LARGE SCALE GENOMIC DNA]</scope>
    <source>
        <strain evidence="4">cv. Tatra</strain>
        <tissue evidence="3">Young leaves</tissue>
    </source>
</reference>
<dbReference type="Proteomes" id="UP000236291">
    <property type="component" value="Unassembled WGS sequence"/>
</dbReference>
<evidence type="ECO:0000259" key="2">
    <source>
        <dbReference type="Pfam" id="PF03372"/>
    </source>
</evidence>
<dbReference type="AlphaFoldDB" id="A0A2K3L6D6"/>
<dbReference type="SUPFAM" id="SSF56219">
    <property type="entry name" value="DNase I-like"/>
    <property type="match status" value="1"/>
</dbReference>
<feature type="region of interest" description="Disordered" evidence="1">
    <location>
        <begin position="223"/>
        <end position="283"/>
    </location>
</feature>
<gene>
    <name evidence="3" type="ORF">L195_g030007</name>
</gene>
<dbReference type="InterPro" id="IPR036691">
    <property type="entry name" value="Endo/exonu/phosph_ase_sf"/>
</dbReference>